<dbReference type="InterPro" id="IPR045117">
    <property type="entry name" value="ATXN2-like"/>
</dbReference>
<feature type="region of interest" description="Disordered" evidence="1">
    <location>
        <begin position="690"/>
        <end position="739"/>
    </location>
</feature>
<feature type="compositionally biased region" description="Polar residues" evidence="1">
    <location>
        <begin position="392"/>
        <end position="413"/>
    </location>
</feature>
<keyword evidence="4" id="KW-1185">Reference proteome</keyword>
<feature type="compositionally biased region" description="Low complexity" evidence="1">
    <location>
        <begin position="11"/>
        <end position="30"/>
    </location>
</feature>
<dbReference type="Pfam" id="PF14438">
    <property type="entry name" value="SM-ATX"/>
    <property type="match status" value="1"/>
</dbReference>
<accession>A0ABR3PF06</accession>
<evidence type="ECO:0000259" key="2">
    <source>
        <dbReference type="SMART" id="SM01272"/>
    </source>
</evidence>
<gene>
    <name evidence="3" type="ORF">AAFC00_003666</name>
</gene>
<dbReference type="InterPro" id="IPR025852">
    <property type="entry name" value="SM_dom_ATX"/>
</dbReference>
<feature type="region of interest" description="Disordered" evidence="1">
    <location>
        <begin position="1"/>
        <end position="111"/>
    </location>
</feature>
<feature type="compositionally biased region" description="Basic and acidic residues" evidence="1">
    <location>
        <begin position="574"/>
        <end position="583"/>
    </location>
</feature>
<feature type="region of interest" description="Disordered" evidence="1">
    <location>
        <begin position="1029"/>
        <end position="1072"/>
    </location>
</feature>
<dbReference type="GeneID" id="95977367"/>
<comment type="caution">
    <text evidence="3">The sequence shown here is derived from an EMBL/GenBank/DDBJ whole genome shotgun (WGS) entry which is preliminary data.</text>
</comment>
<feature type="compositionally biased region" description="Basic and acidic residues" evidence="1">
    <location>
        <begin position="725"/>
        <end position="738"/>
    </location>
</feature>
<protein>
    <recommendedName>
        <fullName evidence="2">LsmAD domain-containing protein</fullName>
    </recommendedName>
</protein>
<feature type="compositionally biased region" description="Polar residues" evidence="1">
    <location>
        <begin position="604"/>
        <end position="617"/>
    </location>
</feature>
<dbReference type="PANTHER" id="PTHR12854:SF7">
    <property type="entry name" value="ATAXIN-2 HOMOLOG"/>
    <property type="match status" value="1"/>
</dbReference>
<dbReference type="Proteomes" id="UP001562354">
    <property type="component" value="Unassembled WGS sequence"/>
</dbReference>
<dbReference type="SMART" id="SM01272">
    <property type="entry name" value="LsmAD"/>
    <property type="match status" value="1"/>
</dbReference>
<feature type="region of interest" description="Disordered" evidence="1">
    <location>
        <begin position="448"/>
        <end position="467"/>
    </location>
</feature>
<feature type="compositionally biased region" description="Basic and acidic residues" evidence="1">
    <location>
        <begin position="544"/>
        <end position="559"/>
    </location>
</feature>
<feature type="compositionally biased region" description="Low complexity" evidence="1">
    <location>
        <begin position="77"/>
        <end position="91"/>
    </location>
</feature>
<dbReference type="RefSeq" id="XP_069200994.1">
    <property type="nucleotide sequence ID" value="XM_069343173.1"/>
</dbReference>
<feature type="compositionally biased region" description="Polar residues" evidence="1">
    <location>
        <begin position="49"/>
        <end position="60"/>
    </location>
</feature>
<dbReference type="EMBL" id="JBFMKM010000008">
    <property type="protein sequence ID" value="KAL1304719.1"/>
    <property type="molecule type" value="Genomic_DNA"/>
</dbReference>
<dbReference type="PANTHER" id="PTHR12854">
    <property type="entry name" value="ATAXIN 2-RELATED"/>
    <property type="match status" value="1"/>
</dbReference>
<organism evidence="3 4">
    <name type="scientific">Neodothiora populina</name>
    <dbReference type="NCBI Taxonomy" id="2781224"/>
    <lineage>
        <taxon>Eukaryota</taxon>
        <taxon>Fungi</taxon>
        <taxon>Dikarya</taxon>
        <taxon>Ascomycota</taxon>
        <taxon>Pezizomycotina</taxon>
        <taxon>Dothideomycetes</taxon>
        <taxon>Dothideomycetidae</taxon>
        <taxon>Dothideales</taxon>
        <taxon>Dothioraceae</taxon>
        <taxon>Neodothiora</taxon>
    </lineage>
</organism>
<evidence type="ECO:0000256" key="1">
    <source>
        <dbReference type="SAM" id="MobiDB-lite"/>
    </source>
</evidence>
<feature type="region of interest" description="Disordered" evidence="1">
    <location>
        <begin position="392"/>
        <end position="419"/>
    </location>
</feature>
<name>A0ABR3PF06_9PEZI</name>
<dbReference type="Pfam" id="PF06741">
    <property type="entry name" value="LsmAD"/>
    <property type="match status" value="1"/>
</dbReference>
<dbReference type="InterPro" id="IPR009604">
    <property type="entry name" value="LsmAD_domain"/>
</dbReference>
<feature type="region of interest" description="Disordered" evidence="1">
    <location>
        <begin position="544"/>
        <end position="648"/>
    </location>
</feature>
<proteinExistence type="predicted"/>
<sequence>MSATASPMNGATSAPARQASAAASSTASNAKQQLKTSAGGKALDGPRMQASSPVDSSSTKKAPPKAWQGPNPITQRAAGASAPNGAPSHPARNSPNASRAPTQQQPSVARNNVDRHAHDRTLFLVANFTGLHGRVTFKNGEIFEGIFSGATLESSDSRFSMKMVKRISAPSHSQSNGNAEKTNEYIGTGDDHMMMFNLQDTIDLNVWDVQLSATESKAQNGGPSFRTDAEISGIKNIREKELQPWQPGPDTDVDLSLDASGMGTWDQFAANEKLYNVRSDYDENLYTTTIDRSNPRYKQLEAEAKRIANEIERSEPVNAHVAEERRMNAKADAGGDEEDKYSGVRRDFTPLTKSRDNAYVPPSMRPITSQPTVPGAPFDPAIISSQIARPTVTTSLSSDGQTPKPQTPAQMPAQTDEASKPVTLAQLTTDSANAKPPTATLAAPSITVAGDSQSAKPRRAGEGGTEGVERRVLDSFKQFSNTEKLKYQQHQRAMQERTRTSVRQEKSVKLNDLKKFAANFKLYSRVPDDLVPILAKTKEKQEEIVSKAEQQARDKEVKKTKAPSPVATPTPSKPESEAADKTPRTIPTTGRPDTGNDLAHRQQRAPQNFRASTQGITSPRGPAMTSHRIPPSHPQHRSGAVNPGGPGPMQMPPNLHTAANVGKELRDSGVTSPSSAASSRFNVKAMEFRPNPAASNFNPGQAKTSPEQSKRGSVSAAASSSTHFVSKEVKPPSERTSWDDAFNPIKRMAEKAVADKKDYSNNGGIPQAYRTPPVWEHPEANAEKSYADAFQKSLMPAISPMQTPRNGGMPYQNQLPLPLQNATPQMVPAQHTPRFYAAQPHGMPNQHMDGDRMQYASGNSSVQPSPRMGHPAMAYPGQMHPQMQNYPGAMPGYAMSPAMQMRPVPGVGPHFTPPGPMGGQMMVQQPSSGPYMNGPMGQQMPMYGSPGPAHVQPHFPGHAQPAAMGPYAGGPHTHAMRHQGSQQGHGPGAMYMMPQGGPVMMPQHAGQMPQMRGGYPQQQFQGGPYPMQHRAMSGGGYGNHMTPRQHHAAPQQGPSPGNAPPMPGNGGGDEGK</sequence>
<reference evidence="3 4" key="1">
    <citation type="submission" date="2024-07" db="EMBL/GenBank/DDBJ databases">
        <title>Draft sequence of the Neodothiora populina.</title>
        <authorList>
            <person name="Drown D.D."/>
            <person name="Schuette U.S."/>
            <person name="Buechlein A.B."/>
            <person name="Rusch D.R."/>
            <person name="Winton L.W."/>
            <person name="Adams G.A."/>
        </authorList>
    </citation>
    <scope>NUCLEOTIDE SEQUENCE [LARGE SCALE GENOMIC DNA]</scope>
    <source>
        <strain evidence="3 4">CPC 39397</strain>
    </source>
</reference>
<feature type="compositionally biased region" description="Polar residues" evidence="1">
    <location>
        <begin position="93"/>
        <end position="110"/>
    </location>
</feature>
<evidence type="ECO:0000313" key="3">
    <source>
        <dbReference type="EMBL" id="KAL1304719.1"/>
    </source>
</evidence>
<feature type="domain" description="LsmAD" evidence="2">
    <location>
        <begin position="275"/>
        <end position="347"/>
    </location>
</feature>
<feature type="compositionally biased region" description="Polar residues" evidence="1">
    <location>
        <begin position="693"/>
        <end position="707"/>
    </location>
</feature>
<evidence type="ECO:0000313" key="4">
    <source>
        <dbReference type="Proteomes" id="UP001562354"/>
    </source>
</evidence>
<feature type="compositionally biased region" description="Polar residues" evidence="1">
    <location>
        <begin position="1"/>
        <end position="10"/>
    </location>
</feature>